<evidence type="ECO:0000313" key="3">
    <source>
        <dbReference type="Proteomes" id="UP001470230"/>
    </source>
</evidence>
<gene>
    <name evidence="2" type="ORF">M9Y10_021884</name>
</gene>
<evidence type="ECO:0000256" key="1">
    <source>
        <dbReference type="SAM" id="MobiDB-lite"/>
    </source>
</evidence>
<dbReference type="Proteomes" id="UP001470230">
    <property type="component" value="Unassembled WGS sequence"/>
</dbReference>
<feature type="region of interest" description="Disordered" evidence="1">
    <location>
        <begin position="150"/>
        <end position="174"/>
    </location>
</feature>
<evidence type="ECO:0000313" key="2">
    <source>
        <dbReference type="EMBL" id="KAK8893462.1"/>
    </source>
</evidence>
<reference evidence="2 3" key="1">
    <citation type="submission" date="2024-04" db="EMBL/GenBank/DDBJ databases">
        <title>Tritrichomonas musculus Genome.</title>
        <authorList>
            <person name="Alves-Ferreira E."/>
            <person name="Grigg M."/>
            <person name="Lorenzi H."/>
            <person name="Galac M."/>
        </authorList>
    </citation>
    <scope>NUCLEOTIDE SEQUENCE [LARGE SCALE GENOMIC DNA]</scope>
    <source>
        <strain evidence="2 3">EAF2021</strain>
    </source>
</reference>
<sequence length="292" mass="33985">MSSVPQQDDEPLSLEADYTLHVLSLFGTLFDPRAAPYIGVIPPDDIQPKVEEEEDGEGYYEPPPPFETSLCDFRLRAAYKGELEARQSVIDDLAARGELINENSKKPESKNIVLGDRLVPRNEKGMPTESELKKKRAEFLDKSIKKAAERRSKVLTQKKNKNQDTAQSEREETRQLMEEFKKIRDAEVKQRKAAAAKRRAEMEKRREMQMRKREEHLRKTEEAQKSIENLTYRSKLAPEAVAQYDFRSREKNQRNDLIRSIKSRKMTEDSIMKYNKQSIKPKPRTNPYLLSP</sequence>
<feature type="region of interest" description="Disordered" evidence="1">
    <location>
        <begin position="244"/>
        <end position="292"/>
    </location>
</feature>
<name>A0ABR2KSS3_9EUKA</name>
<organism evidence="2 3">
    <name type="scientific">Tritrichomonas musculus</name>
    <dbReference type="NCBI Taxonomy" id="1915356"/>
    <lineage>
        <taxon>Eukaryota</taxon>
        <taxon>Metamonada</taxon>
        <taxon>Parabasalia</taxon>
        <taxon>Tritrichomonadida</taxon>
        <taxon>Tritrichomonadidae</taxon>
        <taxon>Tritrichomonas</taxon>
    </lineage>
</organism>
<feature type="region of interest" description="Disordered" evidence="1">
    <location>
        <begin position="187"/>
        <end position="230"/>
    </location>
</feature>
<accession>A0ABR2KSS3</accession>
<keyword evidence="3" id="KW-1185">Reference proteome</keyword>
<feature type="region of interest" description="Disordered" evidence="1">
    <location>
        <begin position="42"/>
        <end position="65"/>
    </location>
</feature>
<feature type="compositionally biased region" description="Basic and acidic residues" evidence="1">
    <location>
        <begin position="198"/>
        <end position="225"/>
    </location>
</feature>
<proteinExistence type="predicted"/>
<dbReference type="EMBL" id="JAPFFF010000003">
    <property type="protein sequence ID" value="KAK8893462.1"/>
    <property type="molecule type" value="Genomic_DNA"/>
</dbReference>
<protein>
    <submittedName>
        <fullName evidence="2">Uncharacterized protein</fullName>
    </submittedName>
</protein>
<comment type="caution">
    <text evidence="2">The sequence shown here is derived from an EMBL/GenBank/DDBJ whole genome shotgun (WGS) entry which is preliminary data.</text>
</comment>
<feature type="compositionally biased region" description="Basic and acidic residues" evidence="1">
    <location>
        <begin position="246"/>
        <end position="271"/>
    </location>
</feature>